<dbReference type="Gene3D" id="3.40.720.10">
    <property type="entry name" value="Alkaline Phosphatase, subunit A"/>
    <property type="match status" value="1"/>
</dbReference>
<comment type="similarity">
    <text evidence="1">Belongs to the sulfatase family.</text>
</comment>
<feature type="domain" description="Sulfatase N-terminal" evidence="5">
    <location>
        <begin position="4"/>
        <end position="364"/>
    </location>
</feature>
<keyword evidence="4" id="KW-0106">Calcium</keyword>
<keyword evidence="2" id="KW-0479">Metal-binding</keyword>
<reference evidence="6" key="2">
    <citation type="journal article" date="2021" name="PeerJ">
        <title>Extensive microbial diversity within the chicken gut microbiome revealed by metagenomics and culture.</title>
        <authorList>
            <person name="Gilroy R."/>
            <person name="Ravi A."/>
            <person name="Getino M."/>
            <person name="Pursley I."/>
            <person name="Horton D.L."/>
            <person name="Alikhan N.F."/>
            <person name="Baker D."/>
            <person name="Gharbi K."/>
            <person name="Hall N."/>
            <person name="Watson M."/>
            <person name="Adriaenssens E.M."/>
            <person name="Foster-Nyarko E."/>
            <person name="Jarju S."/>
            <person name="Secka A."/>
            <person name="Antonio M."/>
            <person name="Oren A."/>
            <person name="Chaudhuri R.R."/>
            <person name="La Ragione R."/>
            <person name="Hildebrand F."/>
            <person name="Pallen M.J."/>
        </authorList>
    </citation>
    <scope>NUCLEOTIDE SEQUENCE</scope>
    <source>
        <strain evidence="6">CHK199-13235</strain>
    </source>
</reference>
<dbReference type="InterPro" id="IPR050738">
    <property type="entry name" value="Sulfatase"/>
</dbReference>
<proteinExistence type="inferred from homology"/>
<dbReference type="GO" id="GO:0004065">
    <property type="term" value="F:arylsulfatase activity"/>
    <property type="evidence" value="ECO:0007669"/>
    <property type="project" value="TreeGrafter"/>
</dbReference>
<dbReference type="Gene3D" id="3.30.1120.10">
    <property type="match status" value="1"/>
</dbReference>
<accession>A0A9D1JZ46</accession>
<protein>
    <submittedName>
        <fullName evidence="6">Arylsulfatase</fullName>
    </submittedName>
</protein>
<dbReference type="CDD" id="cd16143">
    <property type="entry name" value="ARS_like"/>
    <property type="match status" value="1"/>
</dbReference>
<evidence type="ECO:0000259" key="5">
    <source>
        <dbReference type="Pfam" id="PF00884"/>
    </source>
</evidence>
<keyword evidence="3" id="KW-0378">Hydrolase</keyword>
<evidence type="ECO:0000256" key="1">
    <source>
        <dbReference type="ARBA" id="ARBA00008779"/>
    </source>
</evidence>
<dbReference type="AlphaFoldDB" id="A0A9D1JZ46"/>
<organism evidence="6 7">
    <name type="scientific">Candidatus Merdivicinus excrementipullorum</name>
    <dbReference type="NCBI Taxonomy" id="2840867"/>
    <lineage>
        <taxon>Bacteria</taxon>
        <taxon>Bacillati</taxon>
        <taxon>Bacillota</taxon>
        <taxon>Clostridia</taxon>
        <taxon>Eubacteriales</taxon>
        <taxon>Oscillospiraceae</taxon>
        <taxon>Oscillospiraceae incertae sedis</taxon>
        <taxon>Candidatus Merdivicinus</taxon>
    </lineage>
</organism>
<evidence type="ECO:0000313" key="7">
    <source>
        <dbReference type="Proteomes" id="UP000824002"/>
    </source>
</evidence>
<evidence type="ECO:0000313" key="6">
    <source>
        <dbReference type="EMBL" id="HIS75875.1"/>
    </source>
</evidence>
<dbReference type="EMBL" id="DVJP01000027">
    <property type="protein sequence ID" value="HIS75875.1"/>
    <property type="molecule type" value="Genomic_DNA"/>
</dbReference>
<dbReference type="PROSITE" id="PS00149">
    <property type="entry name" value="SULFATASE_2"/>
    <property type="match status" value="1"/>
</dbReference>
<dbReference type="InterPro" id="IPR000917">
    <property type="entry name" value="Sulfatase_N"/>
</dbReference>
<dbReference type="GO" id="GO:0046872">
    <property type="term" value="F:metal ion binding"/>
    <property type="evidence" value="ECO:0007669"/>
    <property type="project" value="UniProtKB-KW"/>
</dbReference>
<dbReference type="PANTHER" id="PTHR42693">
    <property type="entry name" value="ARYLSULFATASE FAMILY MEMBER"/>
    <property type="match status" value="1"/>
</dbReference>
<dbReference type="PROSITE" id="PS00523">
    <property type="entry name" value="SULFATASE_1"/>
    <property type="match status" value="1"/>
</dbReference>
<name>A0A9D1JZ46_9FIRM</name>
<dbReference type="Pfam" id="PF00884">
    <property type="entry name" value="Sulfatase"/>
    <property type="match status" value="1"/>
</dbReference>
<dbReference type="PANTHER" id="PTHR42693:SF53">
    <property type="entry name" value="ENDO-4-O-SULFATASE"/>
    <property type="match status" value="1"/>
</dbReference>
<dbReference type="Proteomes" id="UP000824002">
    <property type="component" value="Unassembled WGS sequence"/>
</dbReference>
<gene>
    <name evidence="6" type="ORF">IAB51_03595</name>
</gene>
<reference evidence="6" key="1">
    <citation type="submission" date="2020-10" db="EMBL/GenBank/DDBJ databases">
        <authorList>
            <person name="Gilroy R."/>
        </authorList>
    </citation>
    <scope>NUCLEOTIDE SEQUENCE</scope>
    <source>
        <strain evidence="6">CHK199-13235</strain>
    </source>
</reference>
<sequence length="501" mass="55503">MKKPNLVYILADDMGYGDVSCLNPESAFQTPNFDRLGREGMIFTDAHATSSLCTPSRYGILTGRYNWRSALKSGVLVGYSAPLIEEGRKTLGNLLQENGYTTACVGKWHLGMGWRRKDGSLLGDWNEFNRCPDVDYEASLAGSPVTKGFDYFYGISASLDMPPYVYIENDRPTFAPDHEYPGVMPDGSGRPVPGLSRPGPCAPDFRHEDVLPHLTEKALEKIGEYKDRPFFLYFALPAPHTPILPSPEFLGKSGANVYGDFCLMCDDAVGQILRKLEEEGIAENTIVAYASDNGCAPHADFAALAEKGHNPSYHFRGHKADIYEGGHRVPFLVRWPAGIRAGQTCGETVCLCDIMATMAEVLGVSLPDNMGEDSVSLLPLWQERKLDHPVREATVHQSDDGSLSIRKGRYKLEMCPGSGGWSYPRPNTPESEGLYPFQLYDLEADVGERRNLAEERPEIVREMAALLARYVKEGRSTPGKPQKNDGAPIWETVQWLNEQVP</sequence>
<comment type="caution">
    <text evidence="6">The sequence shown here is derived from an EMBL/GenBank/DDBJ whole genome shotgun (WGS) entry which is preliminary data.</text>
</comment>
<dbReference type="InterPro" id="IPR024607">
    <property type="entry name" value="Sulfatase_CS"/>
</dbReference>
<evidence type="ECO:0000256" key="3">
    <source>
        <dbReference type="ARBA" id="ARBA00022801"/>
    </source>
</evidence>
<evidence type="ECO:0000256" key="2">
    <source>
        <dbReference type="ARBA" id="ARBA00022723"/>
    </source>
</evidence>
<dbReference type="SUPFAM" id="SSF53649">
    <property type="entry name" value="Alkaline phosphatase-like"/>
    <property type="match status" value="1"/>
</dbReference>
<evidence type="ECO:0000256" key="4">
    <source>
        <dbReference type="ARBA" id="ARBA00022837"/>
    </source>
</evidence>
<dbReference type="InterPro" id="IPR017850">
    <property type="entry name" value="Alkaline_phosphatase_core_sf"/>
</dbReference>